<dbReference type="EMBL" id="HACG01026532">
    <property type="protein sequence ID" value="CEK73397.1"/>
    <property type="molecule type" value="Transcribed_RNA"/>
</dbReference>
<evidence type="ECO:0000313" key="2">
    <source>
        <dbReference type="EMBL" id="CEK73397.1"/>
    </source>
</evidence>
<gene>
    <name evidence="2" type="primary">ORF86608</name>
</gene>
<feature type="compositionally biased region" description="Polar residues" evidence="1">
    <location>
        <begin position="40"/>
        <end position="51"/>
    </location>
</feature>
<organism evidence="2">
    <name type="scientific">Arion vulgaris</name>
    <dbReference type="NCBI Taxonomy" id="1028688"/>
    <lineage>
        <taxon>Eukaryota</taxon>
        <taxon>Metazoa</taxon>
        <taxon>Spiralia</taxon>
        <taxon>Lophotrochozoa</taxon>
        <taxon>Mollusca</taxon>
        <taxon>Gastropoda</taxon>
        <taxon>Heterobranchia</taxon>
        <taxon>Euthyneura</taxon>
        <taxon>Panpulmonata</taxon>
        <taxon>Eupulmonata</taxon>
        <taxon>Stylommatophora</taxon>
        <taxon>Helicina</taxon>
        <taxon>Arionoidea</taxon>
        <taxon>Arionidae</taxon>
        <taxon>Arion</taxon>
    </lineage>
</organism>
<accession>A0A0B6ZYI1</accession>
<feature type="non-terminal residue" evidence="2">
    <location>
        <position position="59"/>
    </location>
</feature>
<proteinExistence type="predicted"/>
<dbReference type="AlphaFoldDB" id="A0A0B6ZYI1"/>
<reference evidence="2" key="1">
    <citation type="submission" date="2014-12" db="EMBL/GenBank/DDBJ databases">
        <title>Insight into the proteome of Arion vulgaris.</title>
        <authorList>
            <person name="Aradska J."/>
            <person name="Bulat T."/>
            <person name="Smidak R."/>
            <person name="Sarate P."/>
            <person name="Gangsoo J."/>
            <person name="Sialana F."/>
            <person name="Bilban M."/>
            <person name="Lubec G."/>
        </authorList>
    </citation>
    <scope>NUCLEOTIDE SEQUENCE</scope>
    <source>
        <tissue evidence="2">Skin</tissue>
    </source>
</reference>
<sequence length="59" mass="6612">MRLWGTHLVQTLGNPKLTVFALPFRKAQSSALERDIAVSEHTSTEWVSGTRQPAPVEHQ</sequence>
<name>A0A0B6ZYI1_9EUPU</name>
<evidence type="ECO:0000256" key="1">
    <source>
        <dbReference type="SAM" id="MobiDB-lite"/>
    </source>
</evidence>
<protein>
    <submittedName>
        <fullName evidence="2">Uncharacterized protein</fullName>
    </submittedName>
</protein>
<feature type="region of interest" description="Disordered" evidence="1">
    <location>
        <begin position="40"/>
        <end position="59"/>
    </location>
</feature>